<keyword evidence="7" id="KW-0479">Metal-binding</keyword>
<evidence type="ECO:0000313" key="14">
    <source>
        <dbReference type="EMBL" id="WRQ86354.1"/>
    </source>
</evidence>
<dbReference type="RefSeq" id="WP_324726008.1">
    <property type="nucleotide sequence ID" value="NZ_CP139781.1"/>
</dbReference>
<dbReference type="InterPro" id="IPR017571">
    <property type="entry name" value="NrfH"/>
</dbReference>
<feature type="transmembrane region" description="Helical" evidence="12">
    <location>
        <begin position="20"/>
        <end position="41"/>
    </location>
</feature>
<reference evidence="14 15" key="2">
    <citation type="submission" date="2023-12" db="EMBL/GenBank/DDBJ databases">
        <title>Description of an unclassified Opitutus bacterium of Verrucomicrobiota.</title>
        <authorList>
            <person name="Zhang D.-F."/>
        </authorList>
    </citation>
    <scope>NUCLEOTIDE SEQUENCE [LARGE SCALE GENOMIC DNA]</scope>
    <source>
        <strain evidence="14 15">WL0086</strain>
    </source>
</reference>
<feature type="domain" description="NapC/NirT cytochrome c N-terminal" evidence="13">
    <location>
        <begin position="18"/>
        <end position="167"/>
    </location>
</feature>
<reference evidence="14 15" key="1">
    <citation type="submission" date="2021-08" db="EMBL/GenBank/DDBJ databases">
        <authorList>
            <person name="Zhang D."/>
            <person name="Zhang A."/>
            <person name="Wang L."/>
        </authorList>
    </citation>
    <scope>NUCLEOTIDE SEQUENCE [LARGE SCALE GENOMIC DNA]</scope>
    <source>
        <strain evidence="14 15">WL0086</strain>
    </source>
</reference>
<evidence type="ECO:0000256" key="12">
    <source>
        <dbReference type="SAM" id="Phobius"/>
    </source>
</evidence>
<dbReference type="PANTHER" id="PTHR30333:SF1">
    <property type="entry name" value="CYTOCHROME C-TYPE PROTEIN NAPC"/>
    <property type="match status" value="1"/>
</dbReference>
<dbReference type="NCBIfam" id="TIGR03153">
    <property type="entry name" value="cytochr_NrfH"/>
    <property type="match status" value="1"/>
</dbReference>
<dbReference type="EMBL" id="CP139781">
    <property type="protein sequence ID" value="WRQ86354.1"/>
    <property type="molecule type" value="Genomic_DNA"/>
</dbReference>
<evidence type="ECO:0000256" key="6">
    <source>
        <dbReference type="ARBA" id="ARBA00022692"/>
    </source>
</evidence>
<evidence type="ECO:0000256" key="10">
    <source>
        <dbReference type="ARBA" id="ARBA00023004"/>
    </source>
</evidence>
<dbReference type="Proteomes" id="UP000738431">
    <property type="component" value="Chromosome"/>
</dbReference>
<dbReference type="InterPro" id="IPR005126">
    <property type="entry name" value="NapC/NirT_cyt_c_N"/>
</dbReference>
<keyword evidence="3" id="KW-0813">Transport</keyword>
<evidence type="ECO:0000256" key="7">
    <source>
        <dbReference type="ARBA" id="ARBA00022723"/>
    </source>
</evidence>
<evidence type="ECO:0000313" key="15">
    <source>
        <dbReference type="Proteomes" id="UP000738431"/>
    </source>
</evidence>
<protein>
    <submittedName>
        <fullName evidence="14">Cytochrome c nitrite reductase small subunit</fullName>
        <ecNumber evidence="14">1.7.2.2</ecNumber>
    </submittedName>
</protein>
<comment type="similarity">
    <text evidence="2">Belongs to the NapC/NirT/NrfH family.</text>
</comment>
<dbReference type="InterPro" id="IPR038266">
    <property type="entry name" value="NapC/NirT_cytc_sf"/>
</dbReference>
<evidence type="ECO:0000256" key="9">
    <source>
        <dbReference type="ARBA" id="ARBA00022989"/>
    </source>
</evidence>
<keyword evidence="6 12" id="KW-0812">Transmembrane</keyword>
<keyword evidence="10" id="KW-0408">Iron</keyword>
<dbReference type="Gene3D" id="1.10.3820.10">
    <property type="entry name" value="Di-heme elbow motif domain"/>
    <property type="match status" value="1"/>
</dbReference>
<organism evidence="14 15">
    <name type="scientific">Actomonas aquatica</name>
    <dbReference type="NCBI Taxonomy" id="2866162"/>
    <lineage>
        <taxon>Bacteria</taxon>
        <taxon>Pseudomonadati</taxon>
        <taxon>Verrucomicrobiota</taxon>
        <taxon>Opitutia</taxon>
        <taxon>Opitutales</taxon>
        <taxon>Opitutaceae</taxon>
        <taxon>Actomonas</taxon>
    </lineage>
</organism>
<keyword evidence="4" id="KW-1003">Cell membrane</keyword>
<evidence type="ECO:0000256" key="4">
    <source>
        <dbReference type="ARBA" id="ARBA00022475"/>
    </source>
</evidence>
<keyword evidence="5" id="KW-0349">Heme</keyword>
<keyword evidence="15" id="KW-1185">Reference proteome</keyword>
<keyword evidence="8" id="KW-0249">Electron transport</keyword>
<keyword evidence="11 12" id="KW-0472">Membrane</keyword>
<evidence type="ECO:0000256" key="5">
    <source>
        <dbReference type="ARBA" id="ARBA00022617"/>
    </source>
</evidence>
<gene>
    <name evidence="14" type="primary">nrfH</name>
    <name evidence="14" type="ORF">K1X11_016180</name>
</gene>
<evidence type="ECO:0000256" key="8">
    <source>
        <dbReference type="ARBA" id="ARBA00022982"/>
    </source>
</evidence>
<dbReference type="EC" id="1.7.2.2" evidence="14"/>
<dbReference type="Pfam" id="PF03264">
    <property type="entry name" value="Cytochrom_NNT"/>
    <property type="match status" value="1"/>
</dbReference>
<dbReference type="InterPro" id="IPR051174">
    <property type="entry name" value="Cytochrome_c-type_ET"/>
</dbReference>
<accession>A0ABZ1C3V6</accession>
<proteinExistence type="inferred from homology"/>
<evidence type="ECO:0000259" key="13">
    <source>
        <dbReference type="Pfam" id="PF03264"/>
    </source>
</evidence>
<dbReference type="InterPro" id="IPR036280">
    <property type="entry name" value="Multihaem_cyt_sf"/>
</dbReference>
<dbReference type="PANTHER" id="PTHR30333">
    <property type="entry name" value="CYTOCHROME C-TYPE PROTEIN"/>
    <property type="match status" value="1"/>
</dbReference>
<evidence type="ECO:0000256" key="3">
    <source>
        <dbReference type="ARBA" id="ARBA00022448"/>
    </source>
</evidence>
<evidence type="ECO:0000256" key="2">
    <source>
        <dbReference type="ARBA" id="ARBA00007395"/>
    </source>
</evidence>
<evidence type="ECO:0000256" key="1">
    <source>
        <dbReference type="ARBA" id="ARBA00004236"/>
    </source>
</evidence>
<name>A0ABZ1C3V6_9BACT</name>
<sequence>MSAIARVFSVLRALRPPRRWHLGVILALGVFGGLSAVTFHVSRASSYLGNDPATCVNCHVMAPQYATWATSSHARVATCNDCHVPHDNVIKKYAFKASDGTRHAFMFTFHLEPQVIRIHEAGATVVQDNCVRCHNDLLSEVGPMFADTPHGAGRACWDCHREVPHGRVNSLSSVPDANVPQPTPLNMPKWLEAQLSEPAPTQP</sequence>
<evidence type="ECO:0000256" key="11">
    <source>
        <dbReference type="ARBA" id="ARBA00023136"/>
    </source>
</evidence>
<keyword evidence="14" id="KW-0560">Oxidoreductase</keyword>
<keyword evidence="9 12" id="KW-1133">Transmembrane helix</keyword>
<comment type="subcellular location">
    <subcellularLocation>
        <location evidence="1">Cell membrane</location>
    </subcellularLocation>
</comment>
<dbReference type="SUPFAM" id="SSF48695">
    <property type="entry name" value="Multiheme cytochromes"/>
    <property type="match status" value="1"/>
</dbReference>
<dbReference type="GO" id="GO:0042279">
    <property type="term" value="F:nitrite reductase (cytochrome, ammonia-forming) activity"/>
    <property type="evidence" value="ECO:0007669"/>
    <property type="project" value="UniProtKB-EC"/>
</dbReference>